<feature type="domain" description="LIM zinc-binding" evidence="5">
    <location>
        <begin position="591"/>
        <end position="654"/>
    </location>
</feature>
<dbReference type="STRING" id="269621.A0A238FS96"/>
<dbReference type="PANTHER" id="PTHR24216">
    <property type="entry name" value="PAXILLIN-RELATED"/>
    <property type="match status" value="1"/>
</dbReference>
<dbReference type="InterPro" id="IPR001781">
    <property type="entry name" value="Znf_LIM"/>
</dbReference>
<evidence type="ECO:0000256" key="2">
    <source>
        <dbReference type="ARBA" id="ARBA00022833"/>
    </source>
</evidence>
<feature type="region of interest" description="Disordered" evidence="4">
    <location>
        <begin position="723"/>
        <end position="763"/>
    </location>
</feature>
<dbReference type="PROSITE" id="PS00478">
    <property type="entry name" value="LIM_DOMAIN_1"/>
    <property type="match status" value="1"/>
</dbReference>
<feature type="region of interest" description="Disordered" evidence="4">
    <location>
        <begin position="288"/>
        <end position="350"/>
    </location>
</feature>
<keyword evidence="7" id="KW-1185">Reference proteome</keyword>
<keyword evidence="2 3" id="KW-0862">Zinc</keyword>
<protein>
    <submittedName>
        <fullName evidence="6">BQ2448_6540 protein</fullName>
    </submittedName>
</protein>
<feature type="region of interest" description="Disordered" evidence="4">
    <location>
        <begin position="455"/>
        <end position="507"/>
    </location>
</feature>
<dbReference type="SMART" id="SM00132">
    <property type="entry name" value="LIM"/>
    <property type="match status" value="2"/>
</dbReference>
<reference evidence="7" key="1">
    <citation type="submission" date="2016-09" db="EMBL/GenBank/DDBJ databases">
        <authorList>
            <person name="Jeantristanb JTB J.-T."/>
            <person name="Ricardo R."/>
        </authorList>
    </citation>
    <scope>NUCLEOTIDE SEQUENCE [LARGE SCALE GENOMIC DNA]</scope>
</reference>
<evidence type="ECO:0000256" key="4">
    <source>
        <dbReference type="SAM" id="MobiDB-lite"/>
    </source>
</evidence>
<evidence type="ECO:0000259" key="5">
    <source>
        <dbReference type="PROSITE" id="PS50023"/>
    </source>
</evidence>
<feature type="region of interest" description="Disordered" evidence="4">
    <location>
        <begin position="219"/>
        <end position="258"/>
    </location>
</feature>
<proteinExistence type="predicted"/>
<dbReference type="GO" id="GO:0046872">
    <property type="term" value="F:metal ion binding"/>
    <property type="evidence" value="ECO:0007669"/>
    <property type="project" value="UniProtKB-KW"/>
</dbReference>
<evidence type="ECO:0000313" key="6">
    <source>
        <dbReference type="EMBL" id="SCV74108.1"/>
    </source>
</evidence>
<dbReference type="GO" id="GO:0030695">
    <property type="term" value="F:GTPase regulator activity"/>
    <property type="evidence" value="ECO:0007669"/>
    <property type="project" value="UniProtKB-ARBA"/>
</dbReference>
<dbReference type="AlphaFoldDB" id="A0A238FS96"/>
<feature type="region of interest" description="Disordered" evidence="4">
    <location>
        <begin position="14"/>
        <end position="68"/>
    </location>
</feature>
<dbReference type="Pfam" id="PF00412">
    <property type="entry name" value="LIM"/>
    <property type="match status" value="1"/>
</dbReference>
<accession>A0A238FS96</accession>
<dbReference type="PANTHER" id="PTHR24216:SF65">
    <property type="entry name" value="PAXILLIN-LIKE PROTEIN 1"/>
    <property type="match status" value="1"/>
</dbReference>
<sequence length="763" mass="81774">MTFYFSRLAPDLSRSKPSINLATPGSTPSSSSSSAARSPLLSPSRLLFGRQATSTTPIDPTDTDENRDIEDNKIKCSDCHAFMDVTQLGEHICSESSQSSSTTSTAEVTSPFSISRLANGLKRQVPNGLRIDVMATRPSEAAVSSTRGMAATRVPLGSNGAVAQSTSQSGYLTAEVNKSNLEALQPVTANSIPRSPSATSVSSNSSNKLPFFEKYQRLNTPTASSSSTVGLPRSPNSADLAARANSHRPVSPTTNSRLPAPAATEALYSFPSNGSSLSLASAGVLGSGVGTGRASATRGPSSQPSLRSFRSTESHSSGDRSRRDNSNATAASSVLSNSPPRSRRIVMDERRIVRAEESPTLDHDDFFSAYDDHRRATLKASHSTPNDLIYYSQANEAHVPKSKPTQLEHSGLQSRATPELDSSAPSTPGISIGMTRSKGSNQTLDDCLEDLRMMTESDDEEEYDPLSSEYYDRRLTSSGPFDEDIELERTPKVSTPLSQSRSTPALSSSAALESIVGSGLSATRAPYSNPNRIASAASSKLTAYPPRGSSSATVKKCTTCRRDLSNDLKNVQKAGDGQVFCRVCYAERFLPKCRKCCRAIESGAVTSSDGKVLGKYHKDCFTCFTCSVPFPDGDFYVYDHKPYCQMHYHKLNGSLCANVRCGQPIEGPCVSLVGAENGGGGRYHVDHFVCSYRACGIALLEHHFVVSGLPYCERHAEVHPPRLPTAAAGSSRSKPLVGGGRLNPPPAMTTRAKKRQTIITRRY</sequence>
<feature type="compositionally biased region" description="Basic residues" evidence="4">
    <location>
        <begin position="751"/>
        <end position="763"/>
    </location>
</feature>
<name>A0A238FS96_9BASI</name>
<evidence type="ECO:0000313" key="7">
    <source>
        <dbReference type="Proteomes" id="UP000198372"/>
    </source>
</evidence>
<dbReference type="Proteomes" id="UP000198372">
    <property type="component" value="Unassembled WGS sequence"/>
</dbReference>
<evidence type="ECO:0000256" key="3">
    <source>
        <dbReference type="PROSITE-ProRule" id="PRU00125"/>
    </source>
</evidence>
<keyword evidence="3" id="KW-0440">LIM domain</keyword>
<feature type="compositionally biased region" description="Basic and acidic residues" evidence="4">
    <location>
        <begin position="310"/>
        <end position="325"/>
    </location>
</feature>
<dbReference type="OrthoDB" id="1112565at2759"/>
<feature type="compositionally biased region" description="Polar residues" evidence="4">
    <location>
        <begin position="492"/>
        <end position="507"/>
    </location>
</feature>
<evidence type="ECO:0000256" key="1">
    <source>
        <dbReference type="ARBA" id="ARBA00022723"/>
    </source>
</evidence>
<feature type="compositionally biased region" description="Polar residues" evidence="4">
    <location>
        <begin position="298"/>
        <end position="309"/>
    </location>
</feature>
<dbReference type="PROSITE" id="PS50023">
    <property type="entry name" value="LIM_DOMAIN_2"/>
    <property type="match status" value="1"/>
</dbReference>
<keyword evidence="1 3" id="KW-0479">Metal-binding</keyword>
<organism evidence="6 7">
    <name type="scientific">Microbotryum intermedium</name>
    <dbReference type="NCBI Taxonomy" id="269621"/>
    <lineage>
        <taxon>Eukaryota</taxon>
        <taxon>Fungi</taxon>
        <taxon>Dikarya</taxon>
        <taxon>Basidiomycota</taxon>
        <taxon>Pucciniomycotina</taxon>
        <taxon>Microbotryomycetes</taxon>
        <taxon>Microbotryales</taxon>
        <taxon>Microbotryaceae</taxon>
        <taxon>Microbotryum</taxon>
    </lineage>
</organism>
<dbReference type="SUPFAM" id="SSF57716">
    <property type="entry name" value="Glucocorticoid receptor-like (DNA-binding domain)"/>
    <property type="match status" value="2"/>
</dbReference>
<feature type="compositionally biased region" description="Polar residues" evidence="4">
    <location>
        <begin position="328"/>
        <end position="340"/>
    </location>
</feature>
<dbReference type="Gene3D" id="2.10.110.10">
    <property type="entry name" value="Cysteine Rich Protein"/>
    <property type="match status" value="2"/>
</dbReference>
<feature type="region of interest" description="Disordered" evidence="4">
    <location>
        <begin position="399"/>
        <end position="442"/>
    </location>
</feature>
<feature type="compositionally biased region" description="Polar residues" evidence="4">
    <location>
        <begin position="403"/>
        <end position="416"/>
    </location>
</feature>
<gene>
    <name evidence="6" type="ORF">BQ2448_6540</name>
</gene>
<dbReference type="EMBL" id="FMSP01000020">
    <property type="protein sequence ID" value="SCV74108.1"/>
    <property type="molecule type" value="Genomic_DNA"/>
</dbReference>
<feature type="compositionally biased region" description="Low complexity" evidence="4">
    <location>
        <begin position="21"/>
        <end position="60"/>
    </location>
</feature>
<feature type="compositionally biased region" description="Polar residues" evidence="4">
    <location>
        <begin position="219"/>
        <end position="237"/>
    </location>
</feature>